<protein>
    <submittedName>
        <fullName evidence="1">Uncharacterized protein</fullName>
    </submittedName>
</protein>
<keyword evidence="2" id="KW-1185">Reference proteome</keyword>
<gene>
    <name evidence="1" type="ORF">PoB_003456800</name>
</gene>
<sequence length="171" mass="19456">MFERLVKGHGSELVSYANQRLKVGVYPNDRAFTDAKAADIKRLLDFGAVVPKIIDYVQRTYAMLAFNICKMSDVNSFYCSIINSFRKEREGERHSQLSAESEVGGLGGPIRRGTGLTNFAADGGRRPGKVQHNHRQRDWVLAVYFCADFAHAQGLPDLPRLFVYWFYLLYK</sequence>
<accession>A0AAV4AL90</accession>
<dbReference type="AlphaFoldDB" id="A0AAV4AL90"/>
<comment type="caution">
    <text evidence="1">The sequence shown here is derived from an EMBL/GenBank/DDBJ whole genome shotgun (WGS) entry which is preliminary data.</text>
</comment>
<dbReference type="Proteomes" id="UP000735302">
    <property type="component" value="Unassembled WGS sequence"/>
</dbReference>
<dbReference type="EMBL" id="BLXT01003938">
    <property type="protein sequence ID" value="GFO08063.1"/>
    <property type="molecule type" value="Genomic_DNA"/>
</dbReference>
<evidence type="ECO:0000313" key="2">
    <source>
        <dbReference type="Proteomes" id="UP000735302"/>
    </source>
</evidence>
<evidence type="ECO:0000313" key="1">
    <source>
        <dbReference type="EMBL" id="GFO08063.1"/>
    </source>
</evidence>
<name>A0AAV4AL90_9GAST</name>
<reference evidence="1 2" key="1">
    <citation type="journal article" date="2021" name="Elife">
        <title>Chloroplast acquisition without the gene transfer in kleptoplastic sea slugs, Plakobranchus ocellatus.</title>
        <authorList>
            <person name="Maeda T."/>
            <person name="Takahashi S."/>
            <person name="Yoshida T."/>
            <person name="Shimamura S."/>
            <person name="Takaki Y."/>
            <person name="Nagai Y."/>
            <person name="Toyoda A."/>
            <person name="Suzuki Y."/>
            <person name="Arimoto A."/>
            <person name="Ishii H."/>
            <person name="Satoh N."/>
            <person name="Nishiyama T."/>
            <person name="Hasebe M."/>
            <person name="Maruyama T."/>
            <person name="Minagawa J."/>
            <person name="Obokata J."/>
            <person name="Shigenobu S."/>
        </authorList>
    </citation>
    <scope>NUCLEOTIDE SEQUENCE [LARGE SCALE GENOMIC DNA]</scope>
</reference>
<proteinExistence type="predicted"/>
<organism evidence="1 2">
    <name type="scientific">Plakobranchus ocellatus</name>
    <dbReference type="NCBI Taxonomy" id="259542"/>
    <lineage>
        <taxon>Eukaryota</taxon>
        <taxon>Metazoa</taxon>
        <taxon>Spiralia</taxon>
        <taxon>Lophotrochozoa</taxon>
        <taxon>Mollusca</taxon>
        <taxon>Gastropoda</taxon>
        <taxon>Heterobranchia</taxon>
        <taxon>Euthyneura</taxon>
        <taxon>Panpulmonata</taxon>
        <taxon>Sacoglossa</taxon>
        <taxon>Placobranchoidea</taxon>
        <taxon>Plakobranchidae</taxon>
        <taxon>Plakobranchus</taxon>
    </lineage>
</organism>